<dbReference type="AlphaFoldDB" id="A0A1E7G3U6"/>
<dbReference type="InterPro" id="IPR011889">
    <property type="entry name" value="Liste_lipo_26"/>
</dbReference>
<dbReference type="Gene3D" id="3.80.10.10">
    <property type="entry name" value="Ribonuclease Inhibitor"/>
    <property type="match status" value="1"/>
</dbReference>
<gene>
    <name evidence="1" type="ORF">AJ89_08155</name>
</gene>
<dbReference type="Pfam" id="PF03382">
    <property type="entry name" value="DUF285"/>
    <property type="match status" value="1"/>
</dbReference>
<dbReference type="EMBL" id="JMMZ01000022">
    <property type="protein sequence ID" value="OEU39636.1"/>
    <property type="molecule type" value="Genomic_DNA"/>
</dbReference>
<evidence type="ECO:0000313" key="1">
    <source>
        <dbReference type="EMBL" id="OEU39636.1"/>
    </source>
</evidence>
<dbReference type="NCBIfam" id="TIGR02167">
    <property type="entry name" value="Liste_lipo_26"/>
    <property type="match status" value="6"/>
</dbReference>
<evidence type="ECO:0000313" key="2">
    <source>
        <dbReference type="Proteomes" id="UP000176236"/>
    </source>
</evidence>
<organism evidence="1 2">
    <name type="scientific">Lactococcus cremoris subsp. cremoris IBB477</name>
    <dbReference type="NCBI Taxonomy" id="1449093"/>
    <lineage>
        <taxon>Bacteria</taxon>
        <taxon>Bacillati</taxon>
        <taxon>Bacillota</taxon>
        <taxon>Bacilli</taxon>
        <taxon>Lactobacillales</taxon>
        <taxon>Streptococcaceae</taxon>
        <taxon>Lactococcus</taxon>
        <taxon>Lactococcus cremoris subsp. cremoris</taxon>
    </lineage>
</organism>
<reference evidence="1 2" key="1">
    <citation type="journal article" date="2016" name="Appl. Microbiol. Biotechnol.">
        <title>Adhesion of the genome-sequenced Lactococcus lactis subsp. cremoris IBB477 strain is mediated by specific molecular determinants.</title>
        <authorList>
            <person name="Radziwill-Bienkowska J.M."/>
            <person name="Le D.T."/>
            <person name="Szczesny P."/>
            <person name="Duviau M.P."/>
            <person name="Aleksandrzak-Piekarczyk T."/>
            <person name="Loubiere P."/>
            <person name="Mercier-Bonin M."/>
            <person name="Bardowski J.K."/>
            <person name="Kowalczyk M."/>
        </authorList>
    </citation>
    <scope>NUCLEOTIDE SEQUENCE [LARGE SCALE GENOMIC DNA]</scope>
    <source>
        <strain evidence="1 2">IBB477</strain>
    </source>
</reference>
<dbReference type="Gene3D" id="3.40.390.10">
    <property type="entry name" value="Collagenase (Catalytic Domain)"/>
    <property type="match status" value="1"/>
</dbReference>
<sequence>MKKKLSKTQMLLLGATLTAFSVGVVNYGPTVLNTQSITVSADTRASSGKWGEANWVLANDGELIFLGGDIGHPSQSLPEALREANVDPAAVKSIEFTTKTSANNISRAFVDLPELQKVLKLGNLNYSGSAESMFLSAANLEEIDLDGFDTSKITTMEYMFLGIKASTLDVSKFDTSNVTNMRGMFDGASNLTSLDLSSFDTSKVVDMSYLFVGLSKITELDVSSFNTSNVTNMRGMFDGVSNITSLDLSNFDTTKANDMNYMFLGAEKLEQLDISSFNTASVKSMKNMFSSMKALEKLDLTSFIISENTNSQAMFSGTNNLKTLKLGLKSQLNTGMNLENVPVTDGYTGKWQNVGSGTEDKPAGEHIWNSSEFMENFNAATMADTYVWQSLSGSEMELGEVTDYSNDKPLSDFISTATTPLNPYRYNVVLNNDHQFYSKLENGQLDTENIISMGSITGKTLYNKETVPVTYTTGDKKGQTTNFVNVSLEGDNWYWVDEHALNLDLAATYPSVNSDGIKLPDGMFLGSTITFGNNPAVSNSQMVSNAYNSQGKIIYESRSKLEDFATEAAPEAALAAFNKEIDHAVESWNAAINPNEPTIIKSSESTDSVTLVISPNPEGGGSATSIGNTGIESTLVNWALDPAAPDYDVNLLFITIRHELGHSLGLDHTSGGLYYGMPDGYRMNIDDDVMNAILSHTTGGYPWTQKTITQESIDTIHLILKNQNFSNPQH</sequence>
<comment type="caution">
    <text evidence="1">The sequence shown here is derived from an EMBL/GenBank/DDBJ whole genome shotgun (WGS) entry which is preliminary data.</text>
</comment>
<dbReference type="InterPro" id="IPR024079">
    <property type="entry name" value="MetalloPept_cat_dom_sf"/>
</dbReference>
<dbReference type="SUPFAM" id="SSF52058">
    <property type="entry name" value="L domain-like"/>
    <property type="match status" value="1"/>
</dbReference>
<accession>A0A1E7G3U6</accession>
<name>A0A1E7G3U6_LACLC</name>
<dbReference type="InterPro" id="IPR032675">
    <property type="entry name" value="LRR_dom_sf"/>
</dbReference>
<dbReference type="RefSeq" id="WP_075070560.1">
    <property type="nucleotide sequence ID" value="NZ_CM007353.1"/>
</dbReference>
<protein>
    <submittedName>
        <fullName evidence="1">Surface protein</fullName>
    </submittedName>
</protein>
<dbReference type="Proteomes" id="UP000176236">
    <property type="component" value="Chromosome"/>
</dbReference>
<dbReference type="GO" id="GO:0008237">
    <property type="term" value="F:metallopeptidase activity"/>
    <property type="evidence" value="ECO:0007669"/>
    <property type="project" value="InterPro"/>
</dbReference>
<proteinExistence type="predicted"/>
<dbReference type="InterPro" id="IPR005046">
    <property type="entry name" value="DUF285"/>
</dbReference>
<dbReference type="SUPFAM" id="SSF55486">
    <property type="entry name" value="Metalloproteases ('zincins'), catalytic domain"/>
    <property type="match status" value="1"/>
</dbReference>